<evidence type="ECO:0000259" key="17">
    <source>
        <dbReference type="PROSITE" id="PS50109"/>
    </source>
</evidence>
<protein>
    <recommendedName>
        <fullName evidence="5">Oxygen sensor histidine kinase NreB</fullName>
        <ecNumber evidence="4">2.7.13.3</ecNumber>
    </recommendedName>
    <alternativeName>
        <fullName evidence="15">Nitrogen regulation protein B</fullName>
    </alternativeName>
</protein>
<proteinExistence type="predicted"/>
<comment type="cofactor">
    <cofactor evidence="2">
        <name>[4Fe-4S] cluster</name>
        <dbReference type="ChEBI" id="CHEBI:49883"/>
    </cofactor>
</comment>
<dbReference type="Proteomes" id="UP000779809">
    <property type="component" value="Unassembled WGS sequence"/>
</dbReference>
<sequence length="540" mass="58394">MSAPAVLPLKESLRESIVGVARSLEPYFPDITVIWRNRVQAEFGADGRVLMALERLNISTGCTYFCHGDFEGFFENLQYFGVRLAKLEVDTRIIARSLDLYGEGCAPYLRSLFGDRRAEASTAIEMLAAATFTSVSGAYFDAKTRESAALLSILDAELSAEDVSSLLERVLKITAHTFGANLGAIVLLDPDGETLRVRAATGVPDDVDDMAIPLGKGAAGRVVQTGEPIMVFDTSNESNILLENVRSLAKTLWGVPLRLDNVTLGALVIGFDKPYEWLPTERALMRAIAERSSLALDRARINDALRERESRIAELSAHLLQVQEEERKRISRELHDETGQGLMVIRLYLGMLETATAGRTARSKIRETLSVVDRTIEGIRRIIAKLSPLVLQELGLMAAIRKEAKDLARNTGVKARVVIPDSVGRLAPEIEAAIYRVVQEALHNVAKHAHAKSVTIQIGRVAGVVRVLVEDDGVGFSGRSSNSRGHSFGLAGIKERIASLGGTVRVQSGRGKGTRLDVSVPAGEVVTGGGLAQGASASIH</sequence>
<dbReference type="PROSITE" id="PS50109">
    <property type="entry name" value="HIS_KIN"/>
    <property type="match status" value="1"/>
</dbReference>
<evidence type="ECO:0000313" key="18">
    <source>
        <dbReference type="EMBL" id="MBI2679020.1"/>
    </source>
</evidence>
<dbReference type="InterPro" id="IPR003018">
    <property type="entry name" value="GAF"/>
</dbReference>
<evidence type="ECO:0000256" key="5">
    <source>
        <dbReference type="ARBA" id="ARBA00017322"/>
    </source>
</evidence>
<accession>A0A932EPN9</accession>
<feature type="coiled-coil region" evidence="16">
    <location>
        <begin position="305"/>
        <end position="340"/>
    </location>
</feature>
<dbReference type="SUPFAM" id="SSF55781">
    <property type="entry name" value="GAF domain-like"/>
    <property type="match status" value="1"/>
</dbReference>
<dbReference type="GO" id="GO:0016020">
    <property type="term" value="C:membrane"/>
    <property type="evidence" value="ECO:0007669"/>
    <property type="project" value="InterPro"/>
</dbReference>
<evidence type="ECO:0000256" key="12">
    <source>
        <dbReference type="ARBA" id="ARBA00023012"/>
    </source>
</evidence>
<evidence type="ECO:0000256" key="6">
    <source>
        <dbReference type="ARBA" id="ARBA00022485"/>
    </source>
</evidence>
<dbReference type="PANTHER" id="PTHR24421:SF58">
    <property type="entry name" value="SIGNAL TRANSDUCTION HISTIDINE-PROTEIN KINASE_PHOSPHATASE UHPB"/>
    <property type="match status" value="1"/>
</dbReference>
<dbReference type="SMART" id="SM00387">
    <property type="entry name" value="HATPase_c"/>
    <property type="match status" value="1"/>
</dbReference>
<keyword evidence="9" id="KW-0479">Metal-binding</keyword>
<dbReference type="InterPro" id="IPR036890">
    <property type="entry name" value="HATPase_C_sf"/>
</dbReference>
<dbReference type="GO" id="GO:0000155">
    <property type="term" value="F:phosphorelay sensor kinase activity"/>
    <property type="evidence" value="ECO:0007669"/>
    <property type="project" value="InterPro"/>
</dbReference>
<keyword evidence="10 18" id="KW-0418">Kinase</keyword>
<dbReference type="CDD" id="cd16917">
    <property type="entry name" value="HATPase_UhpB-NarQ-NarX-like"/>
    <property type="match status" value="1"/>
</dbReference>
<dbReference type="InterPro" id="IPR005467">
    <property type="entry name" value="His_kinase_dom"/>
</dbReference>
<dbReference type="PRINTS" id="PR00344">
    <property type="entry name" value="BCTRLSENSOR"/>
</dbReference>
<keyword evidence="6" id="KW-0004">4Fe-4S</keyword>
<dbReference type="Gene3D" id="3.30.565.10">
    <property type="entry name" value="Histidine kinase-like ATPase, C-terminal domain"/>
    <property type="match status" value="1"/>
</dbReference>
<name>A0A932EPN9_9BACT</name>
<dbReference type="Gene3D" id="3.30.450.40">
    <property type="match status" value="1"/>
</dbReference>
<evidence type="ECO:0000256" key="7">
    <source>
        <dbReference type="ARBA" id="ARBA00022490"/>
    </source>
</evidence>
<dbReference type="Pfam" id="PF13185">
    <property type="entry name" value="GAF_2"/>
    <property type="match status" value="1"/>
</dbReference>
<dbReference type="SUPFAM" id="SSF55874">
    <property type="entry name" value="ATPase domain of HSP90 chaperone/DNA topoisomerase II/histidine kinase"/>
    <property type="match status" value="1"/>
</dbReference>
<comment type="subcellular location">
    <subcellularLocation>
        <location evidence="3">Cytoplasm</location>
    </subcellularLocation>
</comment>
<feature type="domain" description="Histidine kinase" evidence="17">
    <location>
        <begin position="333"/>
        <end position="524"/>
    </location>
</feature>
<evidence type="ECO:0000256" key="10">
    <source>
        <dbReference type="ARBA" id="ARBA00022777"/>
    </source>
</evidence>
<evidence type="ECO:0000313" key="19">
    <source>
        <dbReference type="Proteomes" id="UP000779809"/>
    </source>
</evidence>
<keyword evidence="7" id="KW-0963">Cytoplasm</keyword>
<dbReference type="Gene3D" id="1.20.5.1930">
    <property type="match status" value="1"/>
</dbReference>
<dbReference type="InterPro" id="IPR004358">
    <property type="entry name" value="Sig_transdc_His_kin-like_C"/>
</dbReference>
<evidence type="ECO:0000256" key="2">
    <source>
        <dbReference type="ARBA" id="ARBA00001966"/>
    </source>
</evidence>
<keyword evidence="13" id="KW-0411">Iron-sulfur</keyword>
<gene>
    <name evidence="18" type="ORF">HYX28_09585</name>
</gene>
<evidence type="ECO:0000256" key="4">
    <source>
        <dbReference type="ARBA" id="ARBA00012438"/>
    </source>
</evidence>
<evidence type="ECO:0000256" key="14">
    <source>
        <dbReference type="ARBA" id="ARBA00024827"/>
    </source>
</evidence>
<dbReference type="GO" id="GO:0046983">
    <property type="term" value="F:protein dimerization activity"/>
    <property type="evidence" value="ECO:0007669"/>
    <property type="project" value="InterPro"/>
</dbReference>
<evidence type="ECO:0000256" key="13">
    <source>
        <dbReference type="ARBA" id="ARBA00023014"/>
    </source>
</evidence>
<dbReference type="GO" id="GO:0005737">
    <property type="term" value="C:cytoplasm"/>
    <property type="evidence" value="ECO:0007669"/>
    <property type="project" value="UniProtKB-SubCell"/>
</dbReference>
<keyword evidence="12" id="KW-0902">Two-component regulatory system</keyword>
<dbReference type="InterPro" id="IPR029016">
    <property type="entry name" value="GAF-like_dom_sf"/>
</dbReference>
<comment type="function">
    <text evidence="14">Member of the two-component regulatory system NreB/NreC involved in the control of dissimilatory nitrate/nitrite reduction in response to oxygen. NreB functions as a direct oxygen sensor histidine kinase which is autophosphorylated, in the absence of oxygen, probably at the conserved histidine residue, and transfers its phosphate group probably to a conserved aspartate residue of NreC. NreB/NreC activates the expression of the nitrate (narGHJI) and nitrite (nir) reductase operons, as well as the putative nitrate transporter gene narT.</text>
</comment>
<dbReference type="SMART" id="SM00065">
    <property type="entry name" value="GAF"/>
    <property type="match status" value="1"/>
</dbReference>
<evidence type="ECO:0000256" key="8">
    <source>
        <dbReference type="ARBA" id="ARBA00022679"/>
    </source>
</evidence>
<dbReference type="AlphaFoldDB" id="A0A932EPN9"/>
<comment type="catalytic activity">
    <reaction evidence="1">
        <text>ATP + protein L-histidine = ADP + protein N-phospho-L-histidine.</text>
        <dbReference type="EC" id="2.7.13.3"/>
    </reaction>
</comment>
<keyword evidence="8" id="KW-0808">Transferase</keyword>
<evidence type="ECO:0000256" key="9">
    <source>
        <dbReference type="ARBA" id="ARBA00022723"/>
    </source>
</evidence>
<dbReference type="InterPro" id="IPR003594">
    <property type="entry name" value="HATPase_dom"/>
</dbReference>
<dbReference type="GO" id="GO:0051539">
    <property type="term" value="F:4 iron, 4 sulfur cluster binding"/>
    <property type="evidence" value="ECO:0007669"/>
    <property type="project" value="UniProtKB-KW"/>
</dbReference>
<dbReference type="EMBL" id="JACPNR010000011">
    <property type="protein sequence ID" value="MBI2679020.1"/>
    <property type="molecule type" value="Genomic_DNA"/>
</dbReference>
<evidence type="ECO:0000256" key="11">
    <source>
        <dbReference type="ARBA" id="ARBA00023004"/>
    </source>
</evidence>
<evidence type="ECO:0000256" key="1">
    <source>
        <dbReference type="ARBA" id="ARBA00000085"/>
    </source>
</evidence>
<dbReference type="PANTHER" id="PTHR24421">
    <property type="entry name" value="NITRATE/NITRITE SENSOR PROTEIN NARX-RELATED"/>
    <property type="match status" value="1"/>
</dbReference>
<evidence type="ECO:0000256" key="16">
    <source>
        <dbReference type="SAM" id="Coils"/>
    </source>
</evidence>
<dbReference type="InterPro" id="IPR011712">
    <property type="entry name" value="Sig_transdc_His_kin_sub3_dim/P"/>
</dbReference>
<dbReference type="EC" id="2.7.13.3" evidence="4"/>
<evidence type="ECO:0000256" key="15">
    <source>
        <dbReference type="ARBA" id="ARBA00030800"/>
    </source>
</evidence>
<dbReference type="GO" id="GO:0046872">
    <property type="term" value="F:metal ion binding"/>
    <property type="evidence" value="ECO:0007669"/>
    <property type="project" value="UniProtKB-KW"/>
</dbReference>
<organism evidence="18 19">
    <name type="scientific">Candidatus Korobacter versatilis</name>
    <dbReference type="NCBI Taxonomy" id="658062"/>
    <lineage>
        <taxon>Bacteria</taxon>
        <taxon>Pseudomonadati</taxon>
        <taxon>Acidobacteriota</taxon>
        <taxon>Terriglobia</taxon>
        <taxon>Terriglobales</taxon>
        <taxon>Candidatus Korobacteraceae</taxon>
        <taxon>Candidatus Korobacter</taxon>
    </lineage>
</organism>
<dbReference type="Pfam" id="PF07730">
    <property type="entry name" value="HisKA_3"/>
    <property type="match status" value="1"/>
</dbReference>
<comment type="caution">
    <text evidence="18">The sequence shown here is derived from an EMBL/GenBank/DDBJ whole genome shotgun (WGS) entry which is preliminary data.</text>
</comment>
<dbReference type="Pfam" id="PF02518">
    <property type="entry name" value="HATPase_c"/>
    <property type="match status" value="1"/>
</dbReference>
<keyword evidence="11" id="KW-0408">Iron</keyword>
<evidence type="ECO:0000256" key="3">
    <source>
        <dbReference type="ARBA" id="ARBA00004496"/>
    </source>
</evidence>
<keyword evidence="16" id="KW-0175">Coiled coil</keyword>
<dbReference type="InterPro" id="IPR050482">
    <property type="entry name" value="Sensor_HK_TwoCompSys"/>
</dbReference>
<reference evidence="18" key="1">
    <citation type="submission" date="2020-07" db="EMBL/GenBank/DDBJ databases">
        <title>Huge and variable diversity of episymbiotic CPR bacteria and DPANN archaea in groundwater ecosystems.</title>
        <authorList>
            <person name="He C.Y."/>
            <person name="Keren R."/>
            <person name="Whittaker M."/>
            <person name="Farag I.F."/>
            <person name="Doudna J."/>
            <person name="Cate J.H.D."/>
            <person name="Banfield J.F."/>
        </authorList>
    </citation>
    <scope>NUCLEOTIDE SEQUENCE</scope>
    <source>
        <strain evidence="18">NC_groundwater_580_Pr5_B-0.1um_64_19</strain>
    </source>
</reference>